<evidence type="ECO:0000313" key="1">
    <source>
        <dbReference type="EMBL" id="RYC80243.1"/>
    </source>
</evidence>
<sequence length="65" mass="7204">MSPREQHGMKANLLAASRPINNAAGQYVFRSDMVEKCIPGAKATNKWASAAICRKEDEENGQRKK</sequence>
<dbReference type="AlphaFoldDB" id="A0A4Q2V7Q4"/>
<protein>
    <submittedName>
        <fullName evidence="1">Uncharacterized protein</fullName>
    </submittedName>
</protein>
<dbReference type="EMBL" id="MQTW01000409">
    <property type="protein sequence ID" value="RYC80243.1"/>
    <property type="molecule type" value="Genomic_DNA"/>
</dbReference>
<comment type="caution">
    <text evidence="1">The sequence shown here is derived from an EMBL/GenBank/DDBJ whole genome shotgun (WGS) entry which is preliminary data.</text>
</comment>
<evidence type="ECO:0000313" key="2">
    <source>
        <dbReference type="Proteomes" id="UP000290540"/>
    </source>
</evidence>
<name>A0A4Q2V7Q4_FUSOX</name>
<gene>
    <name evidence="1" type="ORF">BFJ63_vAg16876</name>
</gene>
<accession>A0A4Q2V7Q4</accession>
<reference evidence="1 2" key="1">
    <citation type="submission" date="2016-12" db="EMBL/GenBank/DDBJ databases">
        <title>Draft genome sequence of Fusarium oxysporum causing rot on Narcissus.</title>
        <authorList>
            <person name="Armitage A.D."/>
            <person name="Taylor A."/>
            <person name="Clarkson J.P."/>
            <person name="Harrison R.J."/>
            <person name="Jackson A.C."/>
        </authorList>
    </citation>
    <scope>NUCLEOTIDE SEQUENCE [LARGE SCALE GENOMIC DNA]</scope>
    <source>
        <strain evidence="1 2">N139</strain>
    </source>
</reference>
<organism evidence="1 2">
    <name type="scientific">Fusarium oxysporum f. sp. narcissi</name>
    <dbReference type="NCBI Taxonomy" id="451672"/>
    <lineage>
        <taxon>Eukaryota</taxon>
        <taxon>Fungi</taxon>
        <taxon>Dikarya</taxon>
        <taxon>Ascomycota</taxon>
        <taxon>Pezizomycotina</taxon>
        <taxon>Sordariomycetes</taxon>
        <taxon>Hypocreomycetidae</taxon>
        <taxon>Hypocreales</taxon>
        <taxon>Nectriaceae</taxon>
        <taxon>Fusarium</taxon>
        <taxon>Fusarium oxysporum species complex</taxon>
    </lineage>
</organism>
<dbReference type="Proteomes" id="UP000290540">
    <property type="component" value="Unassembled WGS sequence"/>
</dbReference>
<proteinExistence type="predicted"/>